<sequence length="328" mass="36654">MDWNCPWYWKMAEPDMTAHDRPTLLITGASGLVGRNLTAHPRLDRWQVLTPSSRELDLTDAALTHAWLARHRPDAVVHAAGVVGGIHANMAEPFRFLAANAQMGVNIVSACRAAGVRDLINLGSSCMYPRDLGEGLAEETILTSQLEPTNEGYALAKIMTMRLCEYAMREDASLNYRTLIPCNLYGPYDKFDPRTSHLVPAIIDKVHRAKVSGAAQVEIWGDGTARREFMYAGDLADAITRALEDPARLPPIMNVGPGHDHSINDYYHQVAEVIGWQGRFTHDLDRPVGMKRKLLDVTRQTDWGWQPGTALTEGLRLTYEHYLQEVAR</sequence>
<proteinExistence type="inferred from homology"/>
<name>A0A562P103_9RHOB</name>
<evidence type="ECO:0000313" key="8">
    <source>
        <dbReference type="Proteomes" id="UP000316225"/>
    </source>
</evidence>
<dbReference type="InterPro" id="IPR028614">
    <property type="entry name" value="GDP_fucose/colitose_synth"/>
</dbReference>
<evidence type="ECO:0000313" key="7">
    <source>
        <dbReference type="EMBL" id="TWI38105.1"/>
    </source>
</evidence>
<dbReference type="EC" id="1.1.1.271" evidence="5"/>
<dbReference type="GO" id="GO:0070401">
    <property type="term" value="F:NADP+ binding"/>
    <property type="evidence" value="ECO:0007669"/>
    <property type="project" value="UniProtKB-UniRule"/>
</dbReference>
<dbReference type="Gene3D" id="3.40.50.720">
    <property type="entry name" value="NAD(P)-binding Rossmann-like Domain"/>
    <property type="match status" value="1"/>
</dbReference>
<feature type="domain" description="NAD-dependent epimerase/dehydratase" evidence="6">
    <location>
        <begin position="25"/>
        <end position="256"/>
    </location>
</feature>
<keyword evidence="4 5" id="KW-0413">Isomerase</keyword>
<feature type="binding site" evidence="5">
    <location>
        <position position="205"/>
    </location>
    <ligand>
        <name>substrate</name>
    </ligand>
</feature>
<dbReference type="Proteomes" id="UP000316225">
    <property type="component" value="Unassembled WGS sequence"/>
</dbReference>
<feature type="binding site" evidence="5">
    <location>
        <position position="227"/>
    </location>
    <ligand>
        <name>substrate</name>
    </ligand>
</feature>
<keyword evidence="2 5" id="KW-0521">NADP</keyword>
<evidence type="ECO:0000256" key="4">
    <source>
        <dbReference type="ARBA" id="ARBA00023235"/>
    </source>
</evidence>
<dbReference type="InterPro" id="IPR001509">
    <property type="entry name" value="Epimerase_deHydtase"/>
</dbReference>
<dbReference type="AlphaFoldDB" id="A0A562P103"/>
<dbReference type="GO" id="GO:0016853">
    <property type="term" value="F:isomerase activity"/>
    <property type="evidence" value="ECO:0007669"/>
    <property type="project" value="UniProtKB-KW"/>
</dbReference>
<comment type="function">
    <text evidence="5">Catalyzes the two-step NADP-dependent conversion of GDP-4-dehydro-6-deoxy-D-mannose to GDP-fucose, involving an epimerase and a reductase reaction.</text>
</comment>
<dbReference type="SUPFAM" id="SSF51735">
    <property type="entry name" value="NAD(P)-binding Rossmann-fold domains"/>
    <property type="match status" value="1"/>
</dbReference>
<reference evidence="7 8" key="1">
    <citation type="journal article" date="2015" name="Stand. Genomic Sci.">
        <title>Genomic Encyclopedia of Bacterial and Archaeal Type Strains, Phase III: the genomes of soil and plant-associated and newly described type strains.</title>
        <authorList>
            <person name="Whitman W.B."/>
            <person name="Woyke T."/>
            <person name="Klenk H.P."/>
            <person name="Zhou Y."/>
            <person name="Lilburn T.G."/>
            <person name="Beck B.J."/>
            <person name="De Vos P."/>
            <person name="Vandamme P."/>
            <person name="Eisen J.A."/>
            <person name="Garrity G."/>
            <person name="Hugenholtz P."/>
            <person name="Kyrpides N.C."/>
        </authorList>
    </citation>
    <scope>NUCLEOTIDE SEQUENCE [LARGE SCALE GENOMIC DNA]</scope>
    <source>
        <strain evidence="7 8">CGMCC 1.5364</strain>
    </source>
</reference>
<feature type="binding site" evidence="5">
    <location>
        <begin position="28"/>
        <end position="34"/>
    </location>
    <ligand>
        <name>NADP(+)</name>
        <dbReference type="ChEBI" id="CHEBI:58349"/>
    </ligand>
</feature>
<feature type="binding site" evidence="5">
    <location>
        <position position="197"/>
    </location>
    <ligand>
        <name>NADP(+)</name>
        <dbReference type="ChEBI" id="CHEBI:58349"/>
    </ligand>
</feature>
<dbReference type="CDD" id="cd05239">
    <property type="entry name" value="GDP_FS_SDR_e"/>
    <property type="match status" value="1"/>
</dbReference>
<feature type="active site" description="Proton donor/acceptor" evidence="5">
    <location>
        <position position="153"/>
    </location>
</feature>
<dbReference type="Gene3D" id="3.90.25.10">
    <property type="entry name" value="UDP-galactose 4-epimerase, domain 1"/>
    <property type="match status" value="1"/>
</dbReference>
<dbReference type="InterPro" id="IPR036291">
    <property type="entry name" value="NAD(P)-bd_dom_sf"/>
</dbReference>
<comment type="catalytic activity">
    <reaction evidence="5">
        <text>GDP-beta-L-fucose + NADP(+) = GDP-4-dehydro-alpha-D-rhamnose + NADPH + H(+)</text>
        <dbReference type="Rhea" id="RHEA:18885"/>
        <dbReference type="ChEBI" id="CHEBI:15378"/>
        <dbReference type="ChEBI" id="CHEBI:57273"/>
        <dbReference type="ChEBI" id="CHEBI:57783"/>
        <dbReference type="ChEBI" id="CHEBI:57964"/>
        <dbReference type="ChEBI" id="CHEBI:58349"/>
        <dbReference type="EC" id="1.1.1.271"/>
    </reaction>
</comment>
<feature type="site" description="Important for catalytic activity" evidence="5">
    <location>
        <position position="126"/>
    </location>
</feature>
<protein>
    <recommendedName>
        <fullName evidence="5">GDP-L-fucose synthase</fullName>
        <ecNumber evidence="5">1.1.1.271</ecNumber>
    </recommendedName>
    <alternativeName>
        <fullName evidence="5">GDP-4-keto-6-deoxy-D-mannose-3,5-epimerase-4-reductase</fullName>
    </alternativeName>
</protein>
<feature type="binding site" evidence="5">
    <location>
        <begin position="122"/>
        <end position="125"/>
    </location>
    <ligand>
        <name>NADP(+)</name>
        <dbReference type="ChEBI" id="CHEBI:58349"/>
    </ligand>
</feature>
<dbReference type="PANTHER" id="PTHR43238:SF1">
    <property type="entry name" value="GDP-L-FUCOSE SYNTHASE"/>
    <property type="match status" value="1"/>
</dbReference>
<feature type="binding site" evidence="5">
    <location>
        <begin position="181"/>
        <end position="184"/>
    </location>
    <ligand>
        <name>NADP(+)</name>
        <dbReference type="ChEBI" id="CHEBI:58349"/>
    </ligand>
</feature>
<comment type="caution">
    <text evidence="5">Lacks conserved residue(s) required for the propagation of feature annotation.</text>
</comment>
<gene>
    <name evidence="5" type="primary">fcl</name>
    <name evidence="7" type="ORF">IQ24_00239</name>
</gene>
<evidence type="ECO:0000256" key="2">
    <source>
        <dbReference type="ARBA" id="ARBA00022857"/>
    </source>
</evidence>
<dbReference type="UniPathway" id="UPA00128">
    <property type="reaction ID" value="UER00191"/>
</dbReference>
<dbReference type="PANTHER" id="PTHR43238">
    <property type="entry name" value="GDP-L-FUCOSE SYNTHASE"/>
    <property type="match status" value="1"/>
</dbReference>
<feature type="binding site" evidence="5">
    <location>
        <position position="220"/>
    </location>
    <ligand>
        <name>substrate</name>
    </ligand>
</feature>
<feature type="site" description="Important for catalytic activity" evidence="5">
    <location>
        <position position="124"/>
    </location>
</feature>
<comment type="caution">
    <text evidence="7">The sequence shown here is derived from an EMBL/GenBank/DDBJ whole genome shotgun (WGS) entry which is preliminary data.</text>
</comment>
<evidence type="ECO:0000256" key="1">
    <source>
        <dbReference type="ARBA" id="ARBA00005959"/>
    </source>
</evidence>
<evidence type="ECO:0000256" key="3">
    <source>
        <dbReference type="ARBA" id="ARBA00023002"/>
    </source>
</evidence>
<comment type="pathway">
    <text evidence="5">Nucleotide-sugar biosynthesis; GDP-L-fucose biosynthesis via de novo pathway; GDP-L-fucose from GDP-alpha-D-mannose: step 2/2.</text>
</comment>
<comment type="similarity">
    <text evidence="1 5">Belongs to the NAD(P)-dependent epimerase/dehydratase family. Fucose synthase subfamily.</text>
</comment>
<dbReference type="EMBL" id="VLKU01000001">
    <property type="protein sequence ID" value="TWI38105.1"/>
    <property type="molecule type" value="Genomic_DNA"/>
</dbReference>
<organism evidence="7 8">
    <name type="scientific">Paracoccus sulfuroxidans</name>
    <dbReference type="NCBI Taxonomy" id="384678"/>
    <lineage>
        <taxon>Bacteria</taxon>
        <taxon>Pseudomonadati</taxon>
        <taxon>Pseudomonadota</taxon>
        <taxon>Alphaproteobacteria</taxon>
        <taxon>Rhodobacterales</taxon>
        <taxon>Paracoccaceae</taxon>
        <taxon>Paracoccus</taxon>
    </lineage>
</organism>
<keyword evidence="5" id="KW-0511">Multifunctional enzyme</keyword>
<evidence type="ECO:0000256" key="5">
    <source>
        <dbReference type="HAMAP-Rule" id="MF_00956"/>
    </source>
</evidence>
<dbReference type="HAMAP" id="MF_00956">
    <property type="entry name" value="GDP_fucose_synth"/>
    <property type="match status" value="1"/>
</dbReference>
<evidence type="ECO:0000259" key="6">
    <source>
        <dbReference type="Pfam" id="PF01370"/>
    </source>
</evidence>
<dbReference type="Pfam" id="PF01370">
    <property type="entry name" value="Epimerase"/>
    <property type="match status" value="1"/>
</dbReference>
<keyword evidence="3 5" id="KW-0560">Oxidoreductase</keyword>
<feature type="binding site" evidence="5">
    <location>
        <position position="157"/>
    </location>
    <ligand>
        <name>NADP(+)</name>
        <dbReference type="ChEBI" id="CHEBI:58349"/>
    </ligand>
</feature>
<dbReference type="GO" id="GO:0050577">
    <property type="term" value="F:GDP-L-fucose synthase activity"/>
    <property type="evidence" value="ECO:0007669"/>
    <property type="project" value="UniProtKB-UniRule"/>
</dbReference>
<keyword evidence="8" id="KW-1185">Reference proteome</keyword>
<accession>A0A562P103</accession>
<dbReference type="GO" id="GO:0042351">
    <property type="term" value="P:'de novo' GDP-L-fucose biosynthetic process"/>
    <property type="evidence" value="ECO:0007669"/>
    <property type="project" value="UniProtKB-UniRule"/>
</dbReference>